<feature type="transmembrane region" description="Helical" evidence="2">
    <location>
        <begin position="87"/>
        <end position="108"/>
    </location>
</feature>
<sequence>MDPNQYPQQYPQPSQPYPPQQYPPQQYPPQQVQYQPYPPQPVHNPFVVQENSPQQGSPQYAQTATTTHTVIVQVDGDQVRIKRDTDYATILLILGFFLNWLWLINFILYRRSISEVARKYAKYSLIAFFVFILISAITSAIIIIANVIAVSARR</sequence>
<evidence type="ECO:0000256" key="2">
    <source>
        <dbReference type="SAM" id="Phobius"/>
    </source>
</evidence>
<organism evidence="3 4">
    <name type="scientific">Acrasis kona</name>
    <dbReference type="NCBI Taxonomy" id="1008807"/>
    <lineage>
        <taxon>Eukaryota</taxon>
        <taxon>Discoba</taxon>
        <taxon>Heterolobosea</taxon>
        <taxon>Tetramitia</taxon>
        <taxon>Eutetramitia</taxon>
        <taxon>Acrasidae</taxon>
        <taxon>Acrasis</taxon>
    </lineage>
</organism>
<accession>A0AAW2ZKJ3</accession>
<keyword evidence="2" id="KW-1133">Transmembrane helix</keyword>
<keyword evidence="2" id="KW-0472">Membrane</keyword>
<feature type="region of interest" description="Disordered" evidence="1">
    <location>
        <begin position="1"/>
        <end position="39"/>
    </location>
</feature>
<evidence type="ECO:0000313" key="4">
    <source>
        <dbReference type="Proteomes" id="UP001431209"/>
    </source>
</evidence>
<comment type="caution">
    <text evidence="3">The sequence shown here is derived from an EMBL/GenBank/DDBJ whole genome shotgun (WGS) entry which is preliminary data.</text>
</comment>
<gene>
    <name evidence="3" type="ORF">AKO1_010505</name>
</gene>
<dbReference type="Proteomes" id="UP001431209">
    <property type="component" value="Unassembled WGS sequence"/>
</dbReference>
<reference evidence="3 4" key="1">
    <citation type="submission" date="2024-03" db="EMBL/GenBank/DDBJ databases">
        <title>The Acrasis kona genome and developmental transcriptomes reveal deep origins of eukaryotic multicellular pathways.</title>
        <authorList>
            <person name="Sheikh S."/>
            <person name="Fu C.-J."/>
            <person name="Brown M.W."/>
            <person name="Baldauf S.L."/>
        </authorList>
    </citation>
    <scope>NUCLEOTIDE SEQUENCE [LARGE SCALE GENOMIC DNA]</scope>
    <source>
        <strain evidence="3 4">ATCC MYA-3509</strain>
    </source>
</reference>
<evidence type="ECO:0000256" key="1">
    <source>
        <dbReference type="SAM" id="MobiDB-lite"/>
    </source>
</evidence>
<dbReference type="PANTHER" id="PTHR34078:SF3">
    <property type="entry name" value="TRANSMEMBRANE PROTEIN"/>
    <property type="match status" value="1"/>
</dbReference>
<proteinExistence type="predicted"/>
<protein>
    <submittedName>
        <fullName evidence="3">Gamma-secretase subunit PEN</fullName>
    </submittedName>
</protein>
<name>A0AAW2ZKJ3_9EUKA</name>
<dbReference type="AlphaFoldDB" id="A0AAW2ZKJ3"/>
<feature type="compositionally biased region" description="Low complexity" evidence="1">
    <location>
        <begin position="1"/>
        <end position="12"/>
    </location>
</feature>
<keyword evidence="4" id="KW-1185">Reference proteome</keyword>
<dbReference type="PANTHER" id="PTHR34078">
    <property type="entry name" value="EXPRESSED PROTEIN"/>
    <property type="match status" value="1"/>
</dbReference>
<evidence type="ECO:0000313" key="3">
    <source>
        <dbReference type="EMBL" id="KAL0489503.1"/>
    </source>
</evidence>
<feature type="transmembrane region" description="Helical" evidence="2">
    <location>
        <begin position="120"/>
        <end position="149"/>
    </location>
</feature>
<feature type="compositionally biased region" description="Pro residues" evidence="1">
    <location>
        <begin position="13"/>
        <end position="27"/>
    </location>
</feature>
<dbReference type="EMBL" id="JAOPGA020001561">
    <property type="protein sequence ID" value="KAL0489503.1"/>
    <property type="molecule type" value="Genomic_DNA"/>
</dbReference>
<keyword evidence="2" id="KW-0812">Transmembrane</keyword>